<sequence>MSSIERLLPPNWLAASAESFVNTCCEFYDDTAHSIIQPPPGAKDRDEFGYAMNVSMPQWSHQRQEPTSLAREVQEYLAKPTTVMEPLEWWSKHQLRFPQLAAMARDYLCIPGSSVAVELEALAISLVHRELAGRYGTPIPGWDWPTEPVPPEAPVMGPPEWVLPPRIASPPLTWEEYWSLMKKEGTNLEEGKKEDE</sequence>
<dbReference type="PANTHER" id="PTHR46169">
    <property type="entry name" value="DNA REPLICATION-RELATED ELEMENT FACTOR, ISOFORM A"/>
    <property type="match status" value="1"/>
</dbReference>
<protein>
    <submittedName>
        <fullName evidence="2">HAT family dimerization protein</fullName>
    </submittedName>
</protein>
<organism evidence="2 3">
    <name type="scientific">Rhizoctonia solani AG-3 Rhs1AP</name>
    <dbReference type="NCBI Taxonomy" id="1086054"/>
    <lineage>
        <taxon>Eukaryota</taxon>
        <taxon>Fungi</taxon>
        <taxon>Dikarya</taxon>
        <taxon>Basidiomycota</taxon>
        <taxon>Agaricomycotina</taxon>
        <taxon>Agaricomycetes</taxon>
        <taxon>Cantharellales</taxon>
        <taxon>Ceratobasidiaceae</taxon>
        <taxon>Rhizoctonia</taxon>
    </lineage>
</organism>
<dbReference type="InterPro" id="IPR052717">
    <property type="entry name" value="Vacuolar_transposase_reg"/>
</dbReference>
<feature type="domain" description="HAT C-terminal dimerisation" evidence="1">
    <location>
        <begin position="78"/>
        <end position="118"/>
    </location>
</feature>
<dbReference type="InterPro" id="IPR008906">
    <property type="entry name" value="HATC_C_dom"/>
</dbReference>
<name>A0A0A1UJG0_9AGAM</name>
<dbReference type="GO" id="GO:0006357">
    <property type="term" value="P:regulation of transcription by RNA polymerase II"/>
    <property type="evidence" value="ECO:0007669"/>
    <property type="project" value="TreeGrafter"/>
</dbReference>
<dbReference type="PANTHER" id="PTHR46169:SF15">
    <property type="entry name" value="INNER CENTROMERE PROTEIN A-LIKE ISOFORM X1-RELATED"/>
    <property type="match status" value="1"/>
</dbReference>
<dbReference type="GO" id="GO:0005634">
    <property type="term" value="C:nucleus"/>
    <property type="evidence" value="ECO:0007669"/>
    <property type="project" value="TreeGrafter"/>
</dbReference>
<dbReference type="GO" id="GO:0046983">
    <property type="term" value="F:protein dimerization activity"/>
    <property type="evidence" value="ECO:0007669"/>
    <property type="project" value="InterPro"/>
</dbReference>
<evidence type="ECO:0000259" key="1">
    <source>
        <dbReference type="Pfam" id="PF05699"/>
    </source>
</evidence>
<dbReference type="InterPro" id="IPR012337">
    <property type="entry name" value="RNaseH-like_sf"/>
</dbReference>
<evidence type="ECO:0000313" key="3">
    <source>
        <dbReference type="Proteomes" id="UP000030108"/>
    </source>
</evidence>
<proteinExistence type="predicted"/>
<dbReference type="SUPFAM" id="SSF53098">
    <property type="entry name" value="Ribonuclease H-like"/>
    <property type="match status" value="1"/>
</dbReference>
<feature type="non-terminal residue" evidence="2">
    <location>
        <position position="196"/>
    </location>
</feature>
<dbReference type="AlphaFoldDB" id="A0A0A1UJG0"/>
<evidence type="ECO:0000313" key="2">
    <source>
        <dbReference type="EMBL" id="EUC59152.1"/>
    </source>
</evidence>
<reference evidence="3" key="1">
    <citation type="journal article" date="2014" name="Genome Announc.">
        <title>Draft genome sequence of the plant-pathogenic soil fungus Rhizoctonia solani anastomosis group 3 strain Rhs1AP.</title>
        <authorList>
            <person name="Cubeta M.A."/>
            <person name="Thomas E."/>
            <person name="Dean R.A."/>
            <person name="Jabaji S."/>
            <person name="Neate S.M."/>
            <person name="Tavantzis S."/>
            <person name="Toda T."/>
            <person name="Vilgalys R."/>
            <person name="Bharathan N."/>
            <person name="Fedorova-Abrams N."/>
            <person name="Pakala S.B."/>
            <person name="Pakala S.M."/>
            <person name="Zafar N."/>
            <person name="Joardar V."/>
            <person name="Losada L."/>
            <person name="Nierman W.C."/>
        </authorList>
    </citation>
    <scope>NUCLEOTIDE SEQUENCE [LARGE SCALE GENOMIC DNA]</scope>
    <source>
        <strain evidence="3">AG-3</strain>
    </source>
</reference>
<gene>
    <name evidence="2" type="ORF">RSOL_297440</name>
</gene>
<dbReference type="OrthoDB" id="1607513at2759"/>
<dbReference type="EMBL" id="JATN01000321">
    <property type="protein sequence ID" value="EUC59152.1"/>
    <property type="molecule type" value="Genomic_DNA"/>
</dbReference>
<dbReference type="Pfam" id="PF05699">
    <property type="entry name" value="Dimer_Tnp_hAT"/>
    <property type="match status" value="1"/>
</dbReference>
<accession>A0A0A1UJG0</accession>
<comment type="caution">
    <text evidence="2">The sequence shown here is derived from an EMBL/GenBank/DDBJ whole genome shotgun (WGS) entry which is preliminary data.</text>
</comment>
<dbReference type="Proteomes" id="UP000030108">
    <property type="component" value="Unassembled WGS sequence"/>
</dbReference>